<accession>A0A0A9BAB8</accession>
<evidence type="ECO:0000256" key="1">
    <source>
        <dbReference type="SAM" id="MobiDB-lite"/>
    </source>
</evidence>
<dbReference type="GO" id="GO:0005886">
    <property type="term" value="C:plasma membrane"/>
    <property type="evidence" value="ECO:0007669"/>
    <property type="project" value="TreeGrafter"/>
</dbReference>
<reference evidence="2" key="1">
    <citation type="submission" date="2014-09" db="EMBL/GenBank/DDBJ databases">
        <authorList>
            <person name="Magalhaes I.L.F."/>
            <person name="Oliveira U."/>
            <person name="Santos F.R."/>
            <person name="Vidigal T.H.D.A."/>
            <person name="Brescovit A.D."/>
            <person name="Santos A.J."/>
        </authorList>
    </citation>
    <scope>NUCLEOTIDE SEQUENCE</scope>
    <source>
        <tissue evidence="2">Shoot tissue taken approximately 20 cm above the soil surface</tissue>
    </source>
</reference>
<dbReference type="InterPro" id="IPR033254">
    <property type="entry name" value="Plant_FLA"/>
</dbReference>
<name>A0A0A9BAB8_ARUDO</name>
<sequence length="129" mass="12812">MLNTLLSVADKRLGVVNYTKADDGQMYFGAPGAPCVAKLVKVVAARPYTVSIMEVSEPILPAGFEGPAAQQAPAGRRSKGGKGKIRPAASGHEESKAVAAGENPGAIGNAFPGTPDASVSAAAAPGAAP</sequence>
<dbReference type="PANTHER" id="PTHR32382:SF37">
    <property type="entry name" value="OS02G0461000 PROTEIN"/>
    <property type="match status" value="1"/>
</dbReference>
<dbReference type="EMBL" id="GBRH01236966">
    <property type="protein sequence ID" value="JAD60929.1"/>
    <property type="molecule type" value="Transcribed_RNA"/>
</dbReference>
<organism evidence="2">
    <name type="scientific">Arundo donax</name>
    <name type="common">Giant reed</name>
    <name type="synonym">Donax arundinaceus</name>
    <dbReference type="NCBI Taxonomy" id="35708"/>
    <lineage>
        <taxon>Eukaryota</taxon>
        <taxon>Viridiplantae</taxon>
        <taxon>Streptophyta</taxon>
        <taxon>Embryophyta</taxon>
        <taxon>Tracheophyta</taxon>
        <taxon>Spermatophyta</taxon>
        <taxon>Magnoliopsida</taxon>
        <taxon>Liliopsida</taxon>
        <taxon>Poales</taxon>
        <taxon>Poaceae</taxon>
        <taxon>PACMAD clade</taxon>
        <taxon>Arundinoideae</taxon>
        <taxon>Arundineae</taxon>
        <taxon>Arundo</taxon>
    </lineage>
</organism>
<feature type="compositionally biased region" description="Low complexity" evidence="1">
    <location>
        <begin position="117"/>
        <end position="129"/>
    </location>
</feature>
<dbReference type="AlphaFoldDB" id="A0A0A9BAB8"/>
<evidence type="ECO:0000313" key="2">
    <source>
        <dbReference type="EMBL" id="JAD60929.1"/>
    </source>
</evidence>
<reference evidence="2" key="2">
    <citation type="journal article" date="2015" name="Data Brief">
        <title>Shoot transcriptome of the giant reed, Arundo donax.</title>
        <authorList>
            <person name="Barrero R.A."/>
            <person name="Guerrero F.D."/>
            <person name="Moolhuijzen P."/>
            <person name="Goolsby J.A."/>
            <person name="Tidwell J."/>
            <person name="Bellgard S.E."/>
            <person name="Bellgard M.I."/>
        </authorList>
    </citation>
    <scope>NUCLEOTIDE SEQUENCE</scope>
    <source>
        <tissue evidence="2">Shoot tissue taken approximately 20 cm above the soil surface</tissue>
    </source>
</reference>
<feature type="compositionally biased region" description="Basic residues" evidence="1">
    <location>
        <begin position="76"/>
        <end position="85"/>
    </location>
</feature>
<protein>
    <submittedName>
        <fullName evidence="2">Uncharacterized protein</fullName>
    </submittedName>
</protein>
<feature type="region of interest" description="Disordered" evidence="1">
    <location>
        <begin position="63"/>
        <end position="129"/>
    </location>
</feature>
<dbReference type="PANTHER" id="PTHR32382">
    <property type="entry name" value="FASCICLIN-LIKE ARABINOGALACTAN PROTEIN"/>
    <property type="match status" value="1"/>
</dbReference>
<proteinExistence type="predicted"/>